<dbReference type="EMBL" id="BSYO01000005">
    <property type="protein sequence ID" value="GMH04277.1"/>
    <property type="molecule type" value="Genomic_DNA"/>
</dbReference>
<dbReference type="Gene3D" id="3.90.640.10">
    <property type="entry name" value="Actin, Chain A, domain 4"/>
    <property type="match status" value="1"/>
</dbReference>
<dbReference type="InterPro" id="IPR004000">
    <property type="entry name" value="Actin"/>
</dbReference>
<keyword evidence="6" id="KW-1185">Reference proteome</keyword>
<comment type="function">
    <text evidence="1">Actins are highly conserved proteins that are involved in various types of cell motility and are ubiquitously expressed in all eukaryotic cells.</text>
</comment>
<accession>A0AAD3S520</accession>
<keyword evidence="2" id="KW-0378">Hydrolase</keyword>
<evidence type="ECO:0000256" key="2">
    <source>
        <dbReference type="ARBA" id="ARBA00022801"/>
    </source>
</evidence>
<dbReference type="SUPFAM" id="SSF53067">
    <property type="entry name" value="Actin-like ATPase domain"/>
    <property type="match status" value="2"/>
</dbReference>
<sequence>MPMSEMRLNPSVVPLNPKANSEKMTQIMFETFNTPAMYVAIQAILSLYASGRTSSIVLDFSDGVSHTVLFYKGYAIRYTTLCLNLSGHYLTDHRMKILMDYRYSFMTTAEDEIIRDVKEKFAYITLDYEQELETTSTGSSVEKSYEPPDEQATTIGAEWKDLCGNIILSSGSTMFSGIADRTSKEVTVLAPSSMKIKMVAAPERKYSVWIGGSILASLSTFQQLQIGAVVSSLMQMWIAKAKHNESGPSIGGHRKCF</sequence>
<comment type="similarity">
    <text evidence="4">Belongs to the actin family.</text>
</comment>
<evidence type="ECO:0000313" key="6">
    <source>
        <dbReference type="Proteomes" id="UP001279734"/>
    </source>
</evidence>
<dbReference type="AlphaFoldDB" id="A0AAD3S520"/>
<organism evidence="5 6">
    <name type="scientific">Nepenthes gracilis</name>
    <name type="common">Slender pitcher plant</name>
    <dbReference type="NCBI Taxonomy" id="150966"/>
    <lineage>
        <taxon>Eukaryota</taxon>
        <taxon>Viridiplantae</taxon>
        <taxon>Streptophyta</taxon>
        <taxon>Embryophyta</taxon>
        <taxon>Tracheophyta</taxon>
        <taxon>Spermatophyta</taxon>
        <taxon>Magnoliopsida</taxon>
        <taxon>eudicotyledons</taxon>
        <taxon>Gunneridae</taxon>
        <taxon>Pentapetalae</taxon>
        <taxon>Caryophyllales</taxon>
        <taxon>Nepenthaceae</taxon>
        <taxon>Nepenthes</taxon>
    </lineage>
</organism>
<dbReference type="FunFam" id="3.30.420.40:FF:000626">
    <property type="entry name" value="Actin 12"/>
    <property type="match status" value="1"/>
</dbReference>
<proteinExistence type="inferred from homology"/>
<dbReference type="PRINTS" id="PR00190">
    <property type="entry name" value="ACTIN"/>
</dbReference>
<dbReference type="Gene3D" id="3.30.420.40">
    <property type="match status" value="4"/>
</dbReference>
<comment type="caution">
    <text evidence="5">The sequence shown here is derived from an EMBL/GenBank/DDBJ whole genome shotgun (WGS) entry which is preliminary data.</text>
</comment>
<comment type="catalytic activity">
    <reaction evidence="3">
        <text>ATP + H2O = ADP + phosphate + H(+)</text>
        <dbReference type="Rhea" id="RHEA:13065"/>
        <dbReference type="ChEBI" id="CHEBI:15377"/>
        <dbReference type="ChEBI" id="CHEBI:15378"/>
        <dbReference type="ChEBI" id="CHEBI:30616"/>
        <dbReference type="ChEBI" id="CHEBI:43474"/>
        <dbReference type="ChEBI" id="CHEBI:456216"/>
    </reaction>
</comment>
<protein>
    <recommendedName>
        <fullName evidence="7">Actin</fullName>
    </recommendedName>
</protein>
<dbReference type="Pfam" id="PF00022">
    <property type="entry name" value="Actin"/>
    <property type="match status" value="2"/>
</dbReference>
<dbReference type="InterPro" id="IPR043129">
    <property type="entry name" value="ATPase_NBD"/>
</dbReference>
<dbReference type="Proteomes" id="UP001279734">
    <property type="component" value="Unassembled WGS sequence"/>
</dbReference>
<dbReference type="SMART" id="SM00268">
    <property type="entry name" value="ACTIN"/>
    <property type="match status" value="1"/>
</dbReference>
<evidence type="ECO:0000256" key="1">
    <source>
        <dbReference type="ARBA" id="ARBA00003520"/>
    </source>
</evidence>
<name>A0AAD3S520_NEPGR</name>
<evidence type="ECO:0000313" key="5">
    <source>
        <dbReference type="EMBL" id="GMH04277.1"/>
    </source>
</evidence>
<dbReference type="GO" id="GO:0016787">
    <property type="term" value="F:hydrolase activity"/>
    <property type="evidence" value="ECO:0007669"/>
    <property type="project" value="UniProtKB-KW"/>
</dbReference>
<dbReference type="PANTHER" id="PTHR11937">
    <property type="entry name" value="ACTIN"/>
    <property type="match status" value="1"/>
</dbReference>
<gene>
    <name evidence="5" type="ORF">Nepgr_006116</name>
</gene>
<evidence type="ECO:0008006" key="7">
    <source>
        <dbReference type="Google" id="ProtNLM"/>
    </source>
</evidence>
<evidence type="ECO:0000256" key="4">
    <source>
        <dbReference type="RuleBase" id="RU000487"/>
    </source>
</evidence>
<reference evidence="5" key="1">
    <citation type="submission" date="2023-05" db="EMBL/GenBank/DDBJ databases">
        <title>Nepenthes gracilis genome sequencing.</title>
        <authorList>
            <person name="Fukushima K."/>
        </authorList>
    </citation>
    <scope>NUCLEOTIDE SEQUENCE</scope>
    <source>
        <strain evidence="5">SING2019-196</strain>
    </source>
</reference>
<evidence type="ECO:0000256" key="3">
    <source>
        <dbReference type="ARBA" id="ARBA00049360"/>
    </source>
</evidence>